<evidence type="ECO:0000256" key="2">
    <source>
        <dbReference type="SAM" id="SignalP"/>
    </source>
</evidence>
<dbReference type="InterPro" id="IPR018378">
    <property type="entry name" value="C-type_lectin_CS"/>
</dbReference>
<feature type="domain" description="C-type lectin" evidence="3">
    <location>
        <begin position="36"/>
        <end position="150"/>
    </location>
</feature>
<dbReference type="CDD" id="cd00037">
    <property type="entry name" value="CLECT"/>
    <property type="match status" value="1"/>
</dbReference>
<accession>A0A9W9YFK4</accession>
<keyword evidence="5" id="KW-1185">Reference proteome</keyword>
<dbReference type="SMART" id="SM00034">
    <property type="entry name" value="CLECT"/>
    <property type="match status" value="1"/>
</dbReference>
<reference evidence="4" key="1">
    <citation type="submission" date="2023-01" db="EMBL/GenBank/DDBJ databases">
        <title>Genome assembly of the deep-sea coral Lophelia pertusa.</title>
        <authorList>
            <person name="Herrera S."/>
            <person name="Cordes E."/>
        </authorList>
    </citation>
    <scope>NUCLEOTIDE SEQUENCE</scope>
    <source>
        <strain evidence="4">USNM1676648</strain>
        <tissue evidence="4">Polyp</tissue>
    </source>
</reference>
<evidence type="ECO:0000313" key="4">
    <source>
        <dbReference type="EMBL" id="KAJ7333517.1"/>
    </source>
</evidence>
<dbReference type="SUPFAM" id="SSF56436">
    <property type="entry name" value="C-type lectin-like"/>
    <property type="match status" value="1"/>
</dbReference>
<dbReference type="PROSITE" id="PS50041">
    <property type="entry name" value="C_TYPE_LECTIN_2"/>
    <property type="match status" value="1"/>
</dbReference>
<name>A0A9W9YFK4_9CNID</name>
<dbReference type="InterPro" id="IPR016186">
    <property type="entry name" value="C-type_lectin-like/link_sf"/>
</dbReference>
<dbReference type="Pfam" id="PF00059">
    <property type="entry name" value="Lectin_C"/>
    <property type="match status" value="1"/>
</dbReference>
<evidence type="ECO:0000256" key="1">
    <source>
        <dbReference type="ARBA" id="ARBA00023157"/>
    </source>
</evidence>
<evidence type="ECO:0000313" key="5">
    <source>
        <dbReference type="Proteomes" id="UP001163046"/>
    </source>
</evidence>
<gene>
    <name evidence="4" type="primary">MRC2_3</name>
    <name evidence="4" type="ORF">OS493_017054</name>
</gene>
<dbReference type="SUPFAM" id="SSF57414">
    <property type="entry name" value="Hairpin loop containing domain-like"/>
    <property type="match status" value="1"/>
</dbReference>
<feature type="signal peptide" evidence="2">
    <location>
        <begin position="1"/>
        <end position="26"/>
    </location>
</feature>
<dbReference type="InterPro" id="IPR050111">
    <property type="entry name" value="C-type_lectin/snaclec_domain"/>
</dbReference>
<organism evidence="4 5">
    <name type="scientific">Desmophyllum pertusum</name>
    <dbReference type="NCBI Taxonomy" id="174260"/>
    <lineage>
        <taxon>Eukaryota</taxon>
        <taxon>Metazoa</taxon>
        <taxon>Cnidaria</taxon>
        <taxon>Anthozoa</taxon>
        <taxon>Hexacorallia</taxon>
        <taxon>Scleractinia</taxon>
        <taxon>Caryophylliina</taxon>
        <taxon>Caryophylliidae</taxon>
        <taxon>Desmophyllum</taxon>
    </lineage>
</organism>
<keyword evidence="4" id="KW-0675">Receptor</keyword>
<proteinExistence type="predicted"/>
<comment type="caution">
    <text evidence="4">The sequence shown here is derived from an EMBL/GenBank/DDBJ whole genome shotgun (WGS) entry which is preliminary data.</text>
</comment>
<dbReference type="Proteomes" id="UP001163046">
    <property type="component" value="Unassembled WGS sequence"/>
</dbReference>
<dbReference type="Gene3D" id="3.10.100.10">
    <property type="entry name" value="Mannose-Binding Protein A, subunit A"/>
    <property type="match status" value="1"/>
</dbReference>
<evidence type="ECO:0000259" key="3">
    <source>
        <dbReference type="PROSITE" id="PS50041"/>
    </source>
</evidence>
<keyword evidence="1" id="KW-1015">Disulfide bond</keyword>
<dbReference type="PROSITE" id="PS00615">
    <property type="entry name" value="C_TYPE_LECTIN_1"/>
    <property type="match status" value="1"/>
</dbReference>
<dbReference type="AlphaFoldDB" id="A0A9W9YFK4"/>
<protein>
    <submittedName>
        <fullName evidence="4">C-type mannose receptor 2</fullName>
    </submittedName>
</protein>
<dbReference type="Pfam" id="PF00024">
    <property type="entry name" value="PAN_1"/>
    <property type="match status" value="1"/>
</dbReference>
<dbReference type="InterPro" id="IPR003609">
    <property type="entry name" value="Pan_app"/>
</dbReference>
<keyword evidence="2" id="KW-0732">Signal</keyword>
<dbReference type="InterPro" id="IPR016187">
    <property type="entry name" value="CTDL_fold"/>
</dbReference>
<feature type="chain" id="PRO_5040915706" evidence="2">
    <location>
        <begin position="27"/>
        <end position="248"/>
    </location>
</feature>
<dbReference type="InterPro" id="IPR001304">
    <property type="entry name" value="C-type_lectin-like"/>
</dbReference>
<sequence length="248" mass="27634">MTRRTWLVAVSYLVITILGFCWGCNAIQCEVGWQEWNQACYKLFANQVPFSDASAACKNDGANLVSIHSAQENEFVRSLIGVGNDVFVGLSDSAVEATFVWVDGSTVTYTNWEDSEPDDDNGMGDCVIILGASGKWNDTPCIMWYEYVCKFTNVPPSQGKDTNAMSKEQSFISYEQNTLVHHVIYKRFTPSLVYCALLCMNNPACKAINYKSELDKEDGECELNDATADQFPLHLIHSSQSTYSVPYG</sequence>
<dbReference type="EMBL" id="MU827786">
    <property type="protein sequence ID" value="KAJ7333517.1"/>
    <property type="molecule type" value="Genomic_DNA"/>
</dbReference>
<dbReference type="PANTHER" id="PTHR22803">
    <property type="entry name" value="MANNOSE, PHOSPHOLIPASE, LECTIN RECEPTOR RELATED"/>
    <property type="match status" value="1"/>
</dbReference>
<dbReference type="OrthoDB" id="5971167at2759"/>